<keyword evidence="3" id="KW-1185">Reference proteome</keyword>
<name>A0ABP9P481_9BACT</name>
<accession>A0ABP9P481</accession>
<comment type="caution">
    <text evidence="2">The sequence shown here is derived from an EMBL/GenBank/DDBJ whole genome shotgun (WGS) entry which is preliminary data.</text>
</comment>
<dbReference type="Pfam" id="PF12705">
    <property type="entry name" value="PDDEXK_1"/>
    <property type="match status" value="1"/>
</dbReference>
<evidence type="ECO:0000313" key="2">
    <source>
        <dbReference type="EMBL" id="GAA5140559.1"/>
    </source>
</evidence>
<reference evidence="3" key="1">
    <citation type="journal article" date="2019" name="Int. J. Syst. Evol. Microbiol.">
        <title>The Global Catalogue of Microorganisms (GCM) 10K type strain sequencing project: providing services to taxonomists for standard genome sequencing and annotation.</title>
        <authorList>
            <consortium name="The Broad Institute Genomics Platform"/>
            <consortium name="The Broad Institute Genome Sequencing Center for Infectious Disease"/>
            <person name="Wu L."/>
            <person name="Ma J."/>
        </authorList>
    </citation>
    <scope>NUCLEOTIDE SEQUENCE [LARGE SCALE GENOMIC DNA]</scope>
    <source>
        <strain evidence="3">JCM 18053</strain>
    </source>
</reference>
<feature type="domain" description="PD-(D/E)XK endonuclease-like" evidence="1">
    <location>
        <begin position="639"/>
        <end position="907"/>
    </location>
</feature>
<dbReference type="EMBL" id="BAABIA010000004">
    <property type="protein sequence ID" value="GAA5140559.1"/>
    <property type="molecule type" value="Genomic_DNA"/>
</dbReference>
<organism evidence="2 3">
    <name type="scientific">Prosthecobacter algae</name>
    <dbReference type="NCBI Taxonomy" id="1144682"/>
    <lineage>
        <taxon>Bacteria</taxon>
        <taxon>Pseudomonadati</taxon>
        <taxon>Verrucomicrobiota</taxon>
        <taxon>Verrucomicrobiia</taxon>
        <taxon>Verrucomicrobiales</taxon>
        <taxon>Verrucomicrobiaceae</taxon>
        <taxon>Prosthecobacter</taxon>
    </lineage>
</organism>
<evidence type="ECO:0000259" key="1">
    <source>
        <dbReference type="Pfam" id="PF12705"/>
    </source>
</evidence>
<proteinExistence type="predicted"/>
<dbReference type="InterPro" id="IPR038726">
    <property type="entry name" value="PDDEXK_AddAB-type"/>
</dbReference>
<dbReference type="RefSeq" id="WP_345736554.1">
    <property type="nucleotide sequence ID" value="NZ_BAABIA010000004.1"/>
</dbReference>
<dbReference type="Proteomes" id="UP001499852">
    <property type="component" value="Unassembled WGS sequence"/>
</dbReference>
<gene>
    <name evidence="2" type="ORF">GCM10023213_23320</name>
</gene>
<evidence type="ECO:0000313" key="3">
    <source>
        <dbReference type="Proteomes" id="UP001499852"/>
    </source>
</evidence>
<protein>
    <submittedName>
        <fullName evidence="2">PD-(D/E)XK nuclease family protein</fullName>
    </submittedName>
</protein>
<sequence>MATLTRHFWGWNVPVLENAVAHLMRGHEGAVALDLADTLLIVPTTEAGRRLKEALARANPAGALVPWVWTAEQALLPVAARKNAASQLQSQMAWQQAVKKVEVSQLQALFPLMPDDMEWAWQTEMARLLADLNSLLGAGGLDFASVAEQAAHDAGRWRDLAVIEALYREELSRLDLFDAQSLKLKGAAQPMLPEGVSRVLVLAAPDLLPLFHRWVLSCGGDVTVAVQAPASMAATFDDIGRPLPSCWGEDAQVVVPITHERLHLHHDAASQAARTIRLLGDLAPQARVAVGVGDPEVGAVLQEKLGLEGVRVFEPGGVAPAEVGLWHVLVQMRVLMSSCSWKAFATLLRVPEVRAAWMGGRKDGMKLLRQADDFAALHMPVTLDHALELCVVWPAECELLRPVLESALGTVRELQNSPLPVAARSLLVELYGEREFSPDAPQDQLTTSLADAWLGCCREIQEESARFGLTPKPEEAFALSLEVLSRSPLSEPRGEIDLVLQGWLELLWEPAPNLVVAGLNEEHVPGILIAHPFLPDRVRQQLGLPSQATRFARDAYTLAALAEQRVSQGNLHVMCGQWSERGDALRPSRLLFLCDDATLPLRVGHLFPKEESSGAEVQEPARTLAWKLTPRVVQPKVETLSPSRIRSYLECPFRDYLSHELRMEATEAGKRELAANEFGTLAHHAMQKLASDPQMKRSADADALAGFLIEMAMERARLLYGRRPAPLIQLQLESLKQRLRYAAETEAAERAAGWEIYAAEWQPSLEKPLLIEGARLTCKVDRIDRHAHSGHLRVLDFKTADKLTQPVAAHVRKITGRSQVREEDEWKCFVLKDGVRYQWKDLQLPLYAAALSEQGLRPDSVGYFALPKSVQDTKVALWEGFCDEWVEHALACAAEVVRRLRDGVFWPPASKAYRRPFDELFLNDFSDSTDWAEAPAEMTSPQ</sequence>